<sequence>MKRMQKGIGCGLAVCLLLSGCGKAKEEESPLNPKEPVTVTIWHYYNGPQLKAFDKLVQEFNETIGQEKGIVVEGKSQGNVSSLEQAVLDAAERKAGAGSMPNIFAAYADTAYEIDKMGLVVDLKPYFTQQELDTYVESYIEEGVLSGKDALKIFPIAKSTEVFVMNKTDWQKFAEATGADESQLATMEGVTKTAQDYYEWTDGLTPEKNDGKAFFGRDAMANYMIIGAMQQGVEIFSVENGTVTLNFDKDVMKKLWENYYVPFVKGYFAASGSFRSDDVKTGNILAFVGSSSGAMFFPEEVTISDTLTYPIDLEVLQAPEFEGGGSVAVQQGAGMVVTDTGEKEVYASVEFLKWFTQEEQNLQFVLSSGYLPVKKSANNLGTIQKQERENPDVNMDIVKTAIGEILDNELYTTKAFEHGTDARSVLEYALGDSAKEARQVVVQRLEEGKTLEEAVADFISEEAFEEWYTETKQALEEVL</sequence>
<dbReference type="Pfam" id="PF13416">
    <property type="entry name" value="SBP_bac_8"/>
    <property type="match status" value="1"/>
</dbReference>
<dbReference type="EMBL" id="JAAITA010000005">
    <property type="protein sequence ID" value="NSJ85782.1"/>
    <property type="molecule type" value="Genomic_DNA"/>
</dbReference>
<organism evidence="2 3">
    <name type="scientific">Blautia hansenii</name>
    <name type="common">Ruminococcus hansenii</name>
    <dbReference type="NCBI Taxonomy" id="1322"/>
    <lineage>
        <taxon>Bacteria</taxon>
        <taxon>Bacillati</taxon>
        <taxon>Bacillota</taxon>
        <taxon>Clostridia</taxon>
        <taxon>Lachnospirales</taxon>
        <taxon>Lachnospiraceae</taxon>
        <taxon>Blautia</taxon>
    </lineage>
</organism>
<evidence type="ECO:0000313" key="2">
    <source>
        <dbReference type="EMBL" id="NSJ85782.1"/>
    </source>
</evidence>
<dbReference type="PROSITE" id="PS51257">
    <property type="entry name" value="PROKAR_LIPOPROTEIN"/>
    <property type="match status" value="1"/>
</dbReference>
<keyword evidence="1" id="KW-0732">Signal</keyword>
<proteinExistence type="predicted"/>
<name>A0ABX2IA30_BLAHA</name>
<accession>A0ABX2IA30</accession>
<comment type="caution">
    <text evidence="2">The sequence shown here is derived from an EMBL/GenBank/DDBJ whole genome shotgun (WGS) entry which is preliminary data.</text>
</comment>
<reference evidence="2 3" key="1">
    <citation type="journal article" date="2020" name="Cell Host Microbe">
        <title>Functional and Genomic Variation between Human-Derived Isolates of Lachnospiraceae Reveals Inter- and Intra-Species Diversity.</title>
        <authorList>
            <person name="Sorbara M.T."/>
            <person name="Littmann E.R."/>
            <person name="Fontana E."/>
            <person name="Moody T.U."/>
            <person name="Kohout C.E."/>
            <person name="Gjonbalaj M."/>
            <person name="Eaton V."/>
            <person name="Seok R."/>
            <person name="Leiner I.M."/>
            <person name="Pamer E.G."/>
        </authorList>
    </citation>
    <scope>NUCLEOTIDE SEQUENCE [LARGE SCALE GENOMIC DNA]</scope>
    <source>
        <strain evidence="2 3">MSK.15.26</strain>
    </source>
</reference>
<gene>
    <name evidence="2" type="ORF">G5A70_06280</name>
</gene>
<feature type="chain" id="PRO_5045146565" evidence="1">
    <location>
        <begin position="25"/>
        <end position="479"/>
    </location>
</feature>
<dbReference type="Proteomes" id="UP000822142">
    <property type="component" value="Unassembled WGS sequence"/>
</dbReference>
<evidence type="ECO:0000313" key="3">
    <source>
        <dbReference type="Proteomes" id="UP000822142"/>
    </source>
</evidence>
<evidence type="ECO:0000256" key="1">
    <source>
        <dbReference type="SAM" id="SignalP"/>
    </source>
</evidence>
<dbReference type="InterPro" id="IPR006059">
    <property type="entry name" value="SBP"/>
</dbReference>
<dbReference type="PANTHER" id="PTHR43649">
    <property type="entry name" value="ARABINOSE-BINDING PROTEIN-RELATED"/>
    <property type="match status" value="1"/>
</dbReference>
<dbReference type="RefSeq" id="WP_173748825.1">
    <property type="nucleotide sequence ID" value="NZ_JAAITA010000005.1"/>
</dbReference>
<dbReference type="InterPro" id="IPR050490">
    <property type="entry name" value="Bact_solute-bd_prot1"/>
</dbReference>
<feature type="signal peptide" evidence="1">
    <location>
        <begin position="1"/>
        <end position="24"/>
    </location>
</feature>
<dbReference type="SUPFAM" id="SSF53850">
    <property type="entry name" value="Periplasmic binding protein-like II"/>
    <property type="match status" value="1"/>
</dbReference>
<keyword evidence="3" id="KW-1185">Reference proteome</keyword>
<dbReference type="Gene3D" id="3.40.190.10">
    <property type="entry name" value="Periplasmic binding protein-like II"/>
    <property type="match status" value="1"/>
</dbReference>
<protein>
    <submittedName>
        <fullName evidence="2">Extracellular solute-binding protein</fullName>
    </submittedName>
</protein>